<feature type="non-terminal residue" evidence="2">
    <location>
        <position position="180"/>
    </location>
</feature>
<keyword evidence="3" id="KW-1185">Reference proteome</keyword>
<dbReference type="Gene3D" id="3.40.366.10">
    <property type="entry name" value="Malonyl-Coenzyme A Acyl Carrier Protein, domain 2"/>
    <property type="match status" value="1"/>
</dbReference>
<evidence type="ECO:0000313" key="3">
    <source>
        <dbReference type="Proteomes" id="UP001153148"/>
    </source>
</evidence>
<dbReference type="Proteomes" id="UP001153148">
    <property type="component" value="Unassembled WGS sequence"/>
</dbReference>
<gene>
    <name evidence="2" type="ORF">TPAB3V08_LOCUS2277</name>
</gene>
<sequence length="180" mass="20716">MMLIPVNKLQKKSKNISKKEEGGRLLLSGTSFEKKKRGDMKERERSTKGWTNSIAANLESQPVDVECVRLFHDIYSSNIPNYNYRGYTILGTNHQYREIRHYDGLNRPIWFVFSGMGSQWPEMGSNLIKIPIISDSIQRSHCILQNKGLDLLDIITTSKKNIFDNILHSFVGITAIQVNW</sequence>
<dbReference type="Gene3D" id="3.30.70.3290">
    <property type="match status" value="1"/>
</dbReference>
<organism evidence="2 3">
    <name type="scientific">Timema podura</name>
    <name type="common">Walking stick</name>
    <dbReference type="NCBI Taxonomy" id="61482"/>
    <lineage>
        <taxon>Eukaryota</taxon>
        <taxon>Metazoa</taxon>
        <taxon>Ecdysozoa</taxon>
        <taxon>Arthropoda</taxon>
        <taxon>Hexapoda</taxon>
        <taxon>Insecta</taxon>
        <taxon>Pterygota</taxon>
        <taxon>Neoptera</taxon>
        <taxon>Polyneoptera</taxon>
        <taxon>Phasmatodea</taxon>
        <taxon>Timematodea</taxon>
        <taxon>Timematoidea</taxon>
        <taxon>Timematidae</taxon>
        <taxon>Timema</taxon>
    </lineage>
</organism>
<proteinExistence type="predicted"/>
<name>A0ABN7NQQ8_TIMPD</name>
<dbReference type="InterPro" id="IPR014043">
    <property type="entry name" value="Acyl_transferase_dom"/>
</dbReference>
<feature type="domain" description="Malonyl-CoA:ACP transacylase (MAT)" evidence="1">
    <location>
        <begin position="110"/>
        <end position="178"/>
    </location>
</feature>
<evidence type="ECO:0000259" key="1">
    <source>
        <dbReference type="Pfam" id="PF00698"/>
    </source>
</evidence>
<reference evidence="2" key="1">
    <citation type="submission" date="2021-03" db="EMBL/GenBank/DDBJ databases">
        <authorList>
            <person name="Tran Van P."/>
        </authorList>
    </citation>
    <scope>NUCLEOTIDE SEQUENCE</scope>
</reference>
<dbReference type="InterPro" id="IPR001227">
    <property type="entry name" value="Ac_transferase_dom_sf"/>
</dbReference>
<protein>
    <recommendedName>
        <fullName evidence="1">Malonyl-CoA:ACP transacylase (MAT) domain-containing protein</fullName>
    </recommendedName>
</protein>
<evidence type="ECO:0000313" key="2">
    <source>
        <dbReference type="EMBL" id="CAG2055271.1"/>
    </source>
</evidence>
<comment type="caution">
    <text evidence="2">The sequence shown here is derived from an EMBL/GenBank/DDBJ whole genome shotgun (WGS) entry which is preliminary data.</text>
</comment>
<dbReference type="SUPFAM" id="SSF52151">
    <property type="entry name" value="FabD/lysophospholipase-like"/>
    <property type="match status" value="1"/>
</dbReference>
<dbReference type="InterPro" id="IPR016035">
    <property type="entry name" value="Acyl_Trfase/lysoPLipase"/>
</dbReference>
<dbReference type="EMBL" id="CAJPIN010002280">
    <property type="protein sequence ID" value="CAG2055271.1"/>
    <property type="molecule type" value="Genomic_DNA"/>
</dbReference>
<accession>A0ABN7NQQ8</accession>
<dbReference type="Pfam" id="PF00698">
    <property type="entry name" value="Acyl_transf_1"/>
    <property type="match status" value="1"/>
</dbReference>